<reference evidence="1" key="1">
    <citation type="submission" date="2020-06" db="EMBL/GenBank/DDBJ databases">
        <title>Draft genome of Bugula neritina, a colonial animal packing powerful symbionts and potential medicines.</title>
        <authorList>
            <person name="Rayko M."/>
        </authorList>
    </citation>
    <scope>NUCLEOTIDE SEQUENCE [LARGE SCALE GENOMIC DNA]</scope>
    <source>
        <strain evidence="1">Kwan_BN1</strain>
    </source>
</reference>
<dbReference type="EMBL" id="VXIV02001278">
    <property type="protein sequence ID" value="KAF6033624.1"/>
    <property type="molecule type" value="Genomic_DNA"/>
</dbReference>
<keyword evidence="2" id="KW-1185">Reference proteome</keyword>
<gene>
    <name evidence="1" type="ORF">EB796_008067</name>
</gene>
<evidence type="ECO:0000313" key="1">
    <source>
        <dbReference type="EMBL" id="KAF6033624.1"/>
    </source>
</evidence>
<organism evidence="1 2">
    <name type="scientific">Bugula neritina</name>
    <name type="common">Brown bryozoan</name>
    <name type="synonym">Sertularia neritina</name>
    <dbReference type="NCBI Taxonomy" id="10212"/>
    <lineage>
        <taxon>Eukaryota</taxon>
        <taxon>Metazoa</taxon>
        <taxon>Spiralia</taxon>
        <taxon>Lophotrochozoa</taxon>
        <taxon>Bryozoa</taxon>
        <taxon>Gymnolaemata</taxon>
        <taxon>Cheilostomatida</taxon>
        <taxon>Flustrina</taxon>
        <taxon>Buguloidea</taxon>
        <taxon>Bugulidae</taxon>
        <taxon>Bugula</taxon>
    </lineage>
</organism>
<proteinExistence type="predicted"/>
<evidence type="ECO:0000313" key="2">
    <source>
        <dbReference type="Proteomes" id="UP000593567"/>
    </source>
</evidence>
<comment type="caution">
    <text evidence="1">The sequence shown here is derived from an EMBL/GenBank/DDBJ whole genome shotgun (WGS) entry which is preliminary data.</text>
</comment>
<accession>A0A7J7K6N7</accession>
<protein>
    <submittedName>
        <fullName evidence="1">Uncharacterized protein</fullName>
    </submittedName>
</protein>
<sequence>MLTRRSGCQNLTKILAQILLRAADSNLFIGKTSDFYKILSSKQHCKLLMVLRINVNKSSTQLFIVEILYT</sequence>
<name>A0A7J7K6N7_BUGNE</name>
<dbReference type="Proteomes" id="UP000593567">
    <property type="component" value="Unassembled WGS sequence"/>
</dbReference>
<dbReference type="AlphaFoldDB" id="A0A7J7K6N7"/>